<feature type="compositionally biased region" description="Acidic residues" evidence="1">
    <location>
        <begin position="125"/>
        <end position="157"/>
    </location>
</feature>
<name>G0UXV2_TRYCI</name>
<feature type="region of interest" description="Disordered" evidence="1">
    <location>
        <begin position="1"/>
        <end position="78"/>
    </location>
</feature>
<feature type="region of interest" description="Disordered" evidence="1">
    <location>
        <begin position="345"/>
        <end position="403"/>
    </location>
</feature>
<feature type="compositionally biased region" description="Acidic residues" evidence="1">
    <location>
        <begin position="346"/>
        <end position="362"/>
    </location>
</feature>
<feature type="compositionally biased region" description="Low complexity" evidence="1">
    <location>
        <begin position="736"/>
        <end position="745"/>
    </location>
</feature>
<evidence type="ECO:0000313" key="2">
    <source>
        <dbReference type="EMBL" id="CCC94219.1"/>
    </source>
</evidence>
<dbReference type="EMBL" id="HE575323">
    <property type="protein sequence ID" value="CCC94219.1"/>
    <property type="molecule type" value="Genomic_DNA"/>
</dbReference>
<feature type="compositionally biased region" description="Basic and acidic residues" evidence="1">
    <location>
        <begin position="216"/>
        <end position="234"/>
    </location>
</feature>
<accession>G0UXV2</accession>
<sequence>MSSLKEKEYESEEEEDEEVIEKDNEKSDVEDKDESSVTISESNLKAGRRSVEGKRSVLPGGAASTGEKANKAPNLPQRKADVTEISMALPGLGGSVVNVAVRLSPEPPLEYFIKRKDKTKKNDDNAVEEEEERGEEEGDKEEEDQSAVGGEEGDEEGNNASSTVFPNDACPLWLRPILSDDTFYWDYTVSSMFGYTFIRASDSDTHGSAKPTHQKMSSDREDTSRSGEESKTFDVSRNPGRVDTTDDTDVDIIDDNTCEEYGSSYNASISPTAAPVMNSAIYNMFHSSSERPSLHSSPSGVFVMPAKQNPRATLCFREANRLFFIIKSLKSDRWYLLDKLPVPQSDMEEEEGYGEEEDDEDQGNGATRTHLRSDESEDEEESEEDAGGDEDGGQKSDDGHATPNTTAAAVEVVGSQWKNEESADDEDLVPDASMLDMSSVICIDTLMLAALRCPTALRCCLSQEEPASLACVEAWMKMDVEVALPIFTSIFRTMLSVRASAGSLPYKLPDWVFDYNVFFTTAYLQHRISSYPRMSPSVPSSSSQAFSALESLYTGEKQSVETMAALLKVRVLPAKSILMENLNHVIGIHMFIWLLLEIPKNILLEWAGEVSAVSNANKNDSKSEGPSDDDYDAEEEEEAVLSLRYALQYTNGIVSLFWDRTRQADNSCIVLSPFFKAVILEVRRRQAREDNGLGVSKYSLMECIAHALLQRVEDGKPKKDPLVTSSFSYSPKGHGPSLLSTPSPSGQRLYQSDLVMLLLAVTTTAVPRNTNSVTTLGGSLSIRMQSVPISQSPDGHYELLKYLLVKKAGKVRTPLEVRQSGYFRLLYLSLLRFKASSTAKLILSMSPLYSLLGPTDRCPLPQLLHVWCIERDFFCKGHLDHFIRTYWNELYYRVLEKHFDESTLVRAKQLLLLEKMAERRNAYLFAIQQLASRAPFLSPKVVCGVSGTSVEESDDVLAIASAPETHPPVSPRNFLSGRADALSRLPYSHEWCHEVEHVQFMLASLHVEARTYLTPETLYLLLFDSVRPNPYAVYYLMRECGIVTVQANPLKGVPLPVMEHALLSRHKPAVLVLLAIGEVLDDQMLGGAINGEVWLHEAFRARDAMKLLHVWRKQEDDRKADPQVKYGIIRPMPAPQ</sequence>
<feature type="region of interest" description="Disordered" evidence="1">
    <location>
        <begin position="114"/>
        <end position="166"/>
    </location>
</feature>
<organism evidence="2">
    <name type="scientific">Trypanosoma congolense (strain IL3000)</name>
    <dbReference type="NCBI Taxonomy" id="1068625"/>
    <lineage>
        <taxon>Eukaryota</taxon>
        <taxon>Discoba</taxon>
        <taxon>Euglenozoa</taxon>
        <taxon>Kinetoplastea</taxon>
        <taxon>Metakinetoplastina</taxon>
        <taxon>Trypanosomatida</taxon>
        <taxon>Trypanosomatidae</taxon>
        <taxon>Trypanosoma</taxon>
        <taxon>Nannomonas</taxon>
    </lineage>
</organism>
<feature type="region of interest" description="Disordered" evidence="1">
    <location>
        <begin position="201"/>
        <end position="249"/>
    </location>
</feature>
<reference evidence="2" key="1">
    <citation type="journal article" date="2012" name="Proc. Natl. Acad. Sci. U.S.A.">
        <title>Antigenic diversity is generated by distinct evolutionary mechanisms in African trypanosome species.</title>
        <authorList>
            <person name="Jackson A.P."/>
            <person name="Berry A."/>
            <person name="Aslett M."/>
            <person name="Allison H.C."/>
            <person name="Burton P."/>
            <person name="Vavrova-Anderson J."/>
            <person name="Brown R."/>
            <person name="Browne H."/>
            <person name="Corton N."/>
            <person name="Hauser H."/>
            <person name="Gamble J."/>
            <person name="Gilderthorp R."/>
            <person name="Marcello L."/>
            <person name="McQuillan J."/>
            <person name="Otto T.D."/>
            <person name="Quail M.A."/>
            <person name="Sanders M.J."/>
            <person name="van Tonder A."/>
            <person name="Ginger M.L."/>
            <person name="Field M.C."/>
            <person name="Barry J.D."/>
            <person name="Hertz-Fowler C."/>
            <person name="Berriman M."/>
        </authorList>
    </citation>
    <scope>NUCLEOTIDE SEQUENCE</scope>
    <source>
        <strain evidence="2">IL3000</strain>
    </source>
</reference>
<feature type="compositionally biased region" description="Acidic residues" evidence="1">
    <location>
        <begin position="9"/>
        <end position="20"/>
    </location>
</feature>
<protein>
    <submittedName>
        <fullName evidence="2">Uncharacterized protein</fullName>
    </submittedName>
</protein>
<dbReference type="VEuPathDB" id="TriTrypDB:TcIL3000_10_9970"/>
<gene>
    <name evidence="2" type="ORF">TCIL3000_10_9970</name>
</gene>
<evidence type="ECO:0000256" key="1">
    <source>
        <dbReference type="SAM" id="MobiDB-lite"/>
    </source>
</evidence>
<dbReference type="AlphaFoldDB" id="G0UXV2"/>
<dbReference type="PANTHER" id="PTHR35711">
    <property type="entry name" value="EXPRESSED PROTEIN"/>
    <property type="match status" value="1"/>
</dbReference>
<dbReference type="PANTHER" id="PTHR35711:SF1">
    <property type="entry name" value="ECTODERMAL, ISOFORM F"/>
    <property type="match status" value="1"/>
</dbReference>
<feature type="region of interest" description="Disordered" evidence="1">
    <location>
        <begin position="716"/>
        <end position="745"/>
    </location>
</feature>
<feature type="compositionally biased region" description="Acidic residues" evidence="1">
    <location>
        <begin position="375"/>
        <end position="391"/>
    </location>
</feature>
<proteinExistence type="predicted"/>